<keyword evidence="2" id="KW-1185">Reference proteome</keyword>
<organism evidence="1 2">
    <name type="scientific">Phyllobacterium sophorae</name>
    <dbReference type="NCBI Taxonomy" id="1520277"/>
    <lineage>
        <taxon>Bacteria</taxon>
        <taxon>Pseudomonadati</taxon>
        <taxon>Pseudomonadota</taxon>
        <taxon>Alphaproteobacteria</taxon>
        <taxon>Hyphomicrobiales</taxon>
        <taxon>Phyllobacteriaceae</taxon>
        <taxon>Phyllobacterium</taxon>
    </lineage>
</organism>
<evidence type="ECO:0000313" key="1">
    <source>
        <dbReference type="EMBL" id="PSH59009.1"/>
    </source>
</evidence>
<dbReference type="Proteomes" id="UP000241764">
    <property type="component" value="Unassembled WGS sequence"/>
</dbReference>
<dbReference type="SUPFAM" id="SSF53187">
    <property type="entry name" value="Zn-dependent exopeptidases"/>
    <property type="match status" value="1"/>
</dbReference>
<dbReference type="OrthoDB" id="9785840at2"/>
<dbReference type="GO" id="GO:0016787">
    <property type="term" value="F:hydrolase activity"/>
    <property type="evidence" value="ECO:0007669"/>
    <property type="project" value="UniProtKB-KW"/>
</dbReference>
<proteinExistence type="predicted"/>
<gene>
    <name evidence="1" type="ORF">CU103_26785</name>
</gene>
<evidence type="ECO:0000313" key="2">
    <source>
        <dbReference type="Proteomes" id="UP000241764"/>
    </source>
</evidence>
<reference evidence="2" key="1">
    <citation type="submission" date="2017-11" db="EMBL/GenBank/DDBJ databases">
        <authorList>
            <person name="Kuznetsova I."/>
            <person name="Sazanova A."/>
            <person name="Chirak E."/>
            <person name="Safronova V."/>
            <person name="Willems A."/>
        </authorList>
    </citation>
    <scope>NUCLEOTIDE SEQUENCE [LARGE SCALE GENOMIC DNA]</scope>
    <source>
        <strain evidence="2">CCBAU 03422</strain>
    </source>
</reference>
<dbReference type="Pfam" id="PF05013">
    <property type="entry name" value="FGase"/>
    <property type="match status" value="1"/>
</dbReference>
<sequence length="300" mass="34250">MRRCLRTDRLGPIENCGEKDFSPSIGRTNLGSQDESENSAADWWTVHCGLSPILATAIHNGHAVRPAIATLMAISEAERLREEDPFTAFAVCDVPNRIIFHRSRFEVDLNRARDGAIYLSPEQAWGMDIWNAKPDPKSIRDTLSVYDAYYSMLRHVLRQLEKHHGRFVVLDIHSYNHRRGGPHAAPSDPKTAPDINIGTYSMDRDRWAHVIDPFMEKLRGFTFRGHRMDVRENVAFEGKGEQTRFIHEAFPRTGCAIAIEFKKFFMDEWTGLPDKSALAAMRAMVRSTLPVLEESLRAMR</sequence>
<accession>A0A2P7AXR9</accession>
<keyword evidence="1" id="KW-0378">Hydrolase</keyword>
<protein>
    <submittedName>
        <fullName evidence="1">N-formylglutamate amidohydrolase</fullName>
    </submittedName>
</protein>
<name>A0A2P7AXR9_9HYPH</name>
<dbReference type="InterPro" id="IPR007709">
    <property type="entry name" value="N-FG_amidohydro"/>
</dbReference>
<dbReference type="Gene3D" id="3.40.630.40">
    <property type="entry name" value="Zn-dependent exopeptidases"/>
    <property type="match status" value="1"/>
</dbReference>
<dbReference type="EMBL" id="PGGM01000017">
    <property type="protein sequence ID" value="PSH59009.1"/>
    <property type="molecule type" value="Genomic_DNA"/>
</dbReference>
<comment type="caution">
    <text evidence="1">The sequence shown here is derived from an EMBL/GenBank/DDBJ whole genome shotgun (WGS) entry which is preliminary data.</text>
</comment>
<dbReference type="AlphaFoldDB" id="A0A2P7AXR9"/>